<feature type="domain" description="Polycomb protein VEFS-Box" evidence="8">
    <location>
        <begin position="559"/>
        <end position="679"/>
    </location>
</feature>
<evidence type="ECO:0000256" key="5">
    <source>
        <dbReference type="ARBA" id="ARBA00022853"/>
    </source>
</evidence>
<protein>
    <submittedName>
        <fullName evidence="11">Polycomb group protein EMBRYONIC FLOWER 2-like isoform X2</fullName>
    </submittedName>
</protein>
<accession>A0AAQ3JYW5</accession>
<dbReference type="PANTHER" id="PTHR22597:SF0">
    <property type="entry name" value="POLYCOMB PROTEIN SUZ12"/>
    <property type="match status" value="1"/>
</dbReference>
<evidence type="ECO:0000256" key="4">
    <source>
        <dbReference type="ARBA" id="ARBA00022833"/>
    </source>
</evidence>
<dbReference type="InterPro" id="IPR019135">
    <property type="entry name" value="Polycomb_protein_VEFS-Box"/>
</dbReference>
<dbReference type="CDD" id="cd21749">
    <property type="entry name" value="ZnB-Zn_EMF2-like"/>
    <property type="match status" value="1"/>
</dbReference>
<dbReference type="GO" id="GO:0008270">
    <property type="term" value="F:zinc ion binding"/>
    <property type="evidence" value="ECO:0007669"/>
    <property type="project" value="UniProtKB-KW"/>
</dbReference>
<evidence type="ECO:0000256" key="3">
    <source>
        <dbReference type="ARBA" id="ARBA00022771"/>
    </source>
</evidence>
<name>A0AAQ3JYW5_9LILI</name>
<evidence type="ECO:0000259" key="9">
    <source>
        <dbReference type="Pfam" id="PF23320"/>
    </source>
</evidence>
<dbReference type="PANTHER" id="PTHR22597">
    <property type="entry name" value="POLYCOMB GROUP PROTEIN"/>
    <property type="match status" value="1"/>
</dbReference>
<keyword evidence="4" id="KW-0862">Zinc</keyword>
<dbReference type="AlphaFoldDB" id="A0AAQ3JYW5"/>
<evidence type="ECO:0000313" key="11">
    <source>
        <dbReference type="EMBL" id="WOK98836.1"/>
    </source>
</evidence>
<evidence type="ECO:0000256" key="2">
    <source>
        <dbReference type="ARBA" id="ARBA00022723"/>
    </source>
</evidence>
<dbReference type="Pfam" id="PF09733">
    <property type="entry name" value="VEFS-Box"/>
    <property type="match status" value="1"/>
</dbReference>
<keyword evidence="7" id="KW-0804">Transcription</keyword>
<dbReference type="InterPro" id="IPR057540">
    <property type="entry name" value="Znf_SUZ12"/>
</dbReference>
<evidence type="ECO:0000313" key="12">
    <source>
        <dbReference type="Proteomes" id="UP001327560"/>
    </source>
</evidence>
<dbReference type="EMBL" id="CP136891">
    <property type="protein sequence ID" value="WOK98836.1"/>
    <property type="molecule type" value="Genomic_DNA"/>
</dbReference>
<comment type="similarity">
    <text evidence="1">Belongs to the VEFS (VRN2-EMF2-FIS2-SU(Z)12) family.</text>
</comment>
<dbReference type="Pfam" id="PF23320">
    <property type="entry name" value="Zn_SUZ12"/>
    <property type="match status" value="1"/>
</dbReference>
<feature type="domain" description="DUF7651" evidence="10">
    <location>
        <begin position="76"/>
        <end position="280"/>
    </location>
</feature>
<reference evidence="11 12" key="1">
    <citation type="submission" date="2023-10" db="EMBL/GenBank/DDBJ databases">
        <title>Chromosome-scale genome assembly provides insights into flower coloration mechanisms of Canna indica.</title>
        <authorList>
            <person name="Li C."/>
        </authorList>
    </citation>
    <scope>NUCLEOTIDE SEQUENCE [LARGE SCALE GENOMIC DNA]</scope>
    <source>
        <tissue evidence="11">Flower</tissue>
    </source>
</reference>
<evidence type="ECO:0000256" key="1">
    <source>
        <dbReference type="ARBA" id="ARBA00007416"/>
    </source>
</evidence>
<dbReference type="GO" id="GO:0005634">
    <property type="term" value="C:nucleus"/>
    <property type="evidence" value="ECO:0007669"/>
    <property type="project" value="TreeGrafter"/>
</dbReference>
<evidence type="ECO:0000256" key="7">
    <source>
        <dbReference type="ARBA" id="ARBA00023163"/>
    </source>
</evidence>
<proteinExistence type="inferred from homology"/>
<keyword evidence="6" id="KW-0805">Transcription regulation</keyword>
<dbReference type="GO" id="GO:0031490">
    <property type="term" value="F:chromatin DNA binding"/>
    <property type="evidence" value="ECO:0007669"/>
    <property type="project" value="TreeGrafter"/>
</dbReference>
<evidence type="ECO:0000259" key="10">
    <source>
        <dbReference type="Pfam" id="PF24663"/>
    </source>
</evidence>
<keyword evidence="3" id="KW-0863">Zinc-finger</keyword>
<dbReference type="CDD" id="cd21553">
    <property type="entry name" value="VEFS-box_EMF2-like"/>
    <property type="match status" value="1"/>
</dbReference>
<gene>
    <name evidence="11" type="ORF">Cni_G07548</name>
</gene>
<dbReference type="InterPro" id="IPR056068">
    <property type="entry name" value="EMF2-like_DUF7651"/>
</dbReference>
<sequence>MPGLPLAVRETTNYGCSCSQSRTDQMCRQQSRVRLSAEEQLAAEESLSVYCKPVELYNILQRRAIQSPSFLQRCLQYKIQAKRKRRIQITISLIGGQNAEVGERIFPFYVLLARPIDDTVAKHSSAYRLSHPRVLNNFNEFGKKDETEATFVIPDIKKLTTDARVNNLNIIVVSKGELKGGSGENHLLKEHEALSSFLKCEGNCFWGKIPVDSLCLSLEKCVTLSLGHRTDMLSAVNMQRSIVQPKYLDRNDCILFQTQDMDSTSTFQVQVSICAQEVAAIETSPYDFYSYDDIPTSSLPHVIRLRTGNVLFNYRYYNNLLQKTEVTEDFSCPFCLVKCASFKGLSFHLNSSHDLFNFEFWVTEEYQAVNVSVRTDMWRSEVVPDGIDPRVQTFFYRSNFKRRRRSKNSVQAASHVHPHVLVSPEAAIEGSHEEYDNNGTCSSQRPHAYTADTSLTNGCNDGGSYKDDVKSRKSLVRGAQLLPTKNKFENGPQHRHAEEYSGHVLSSPDTTGVCGSTTQASTSNDFAQQASGINLASQNMLQFAKMRKISDERADPRNRALLQKRQFFHSHRAQPMALEQVFADRDSEDEVDDDIADFEDRRMLDDFVDVTKDEKQIMHLWNSFVRKQRVLADGHIPWACEAFSQLHGQNLVRSPALIWCWKLFMIKLWNHSLLDARTMNNCSLILERCANENLVPKQS</sequence>
<dbReference type="Proteomes" id="UP001327560">
    <property type="component" value="Chromosome 2"/>
</dbReference>
<evidence type="ECO:0000259" key="8">
    <source>
        <dbReference type="Pfam" id="PF09733"/>
    </source>
</evidence>
<dbReference type="Pfam" id="PF24663">
    <property type="entry name" value="DUF7651"/>
    <property type="match status" value="1"/>
</dbReference>
<keyword evidence="5" id="KW-0156">Chromatin regulator</keyword>
<evidence type="ECO:0000256" key="6">
    <source>
        <dbReference type="ARBA" id="ARBA00023015"/>
    </source>
</evidence>
<dbReference type="GO" id="GO:0006325">
    <property type="term" value="P:chromatin organization"/>
    <property type="evidence" value="ECO:0007669"/>
    <property type="project" value="UniProtKB-KW"/>
</dbReference>
<organism evidence="11 12">
    <name type="scientific">Canna indica</name>
    <name type="common">Indian-shot</name>
    <dbReference type="NCBI Taxonomy" id="4628"/>
    <lineage>
        <taxon>Eukaryota</taxon>
        <taxon>Viridiplantae</taxon>
        <taxon>Streptophyta</taxon>
        <taxon>Embryophyta</taxon>
        <taxon>Tracheophyta</taxon>
        <taxon>Spermatophyta</taxon>
        <taxon>Magnoliopsida</taxon>
        <taxon>Liliopsida</taxon>
        <taxon>Zingiberales</taxon>
        <taxon>Cannaceae</taxon>
        <taxon>Canna</taxon>
    </lineage>
</organism>
<keyword evidence="2" id="KW-0479">Metal-binding</keyword>
<feature type="domain" description="Polycomb protein SUZ12-like zinc finger" evidence="9">
    <location>
        <begin position="308"/>
        <end position="376"/>
    </location>
</feature>
<keyword evidence="12" id="KW-1185">Reference proteome</keyword>